<gene>
    <name evidence="8" type="ORF">RHOBADRAFT_53873</name>
</gene>
<dbReference type="PANTHER" id="PTHR45848:SF4">
    <property type="entry name" value="DUAL SPECIFICITY PROTEIN PHOSPHATASE 12"/>
    <property type="match status" value="1"/>
</dbReference>
<dbReference type="PROSITE" id="PS50056">
    <property type="entry name" value="TYR_PHOSPHATASE_2"/>
    <property type="match status" value="1"/>
</dbReference>
<dbReference type="SUPFAM" id="SSF52799">
    <property type="entry name" value="(Phosphotyrosine protein) phosphatases II"/>
    <property type="match status" value="1"/>
</dbReference>
<dbReference type="InterPro" id="IPR003595">
    <property type="entry name" value="Tyr_Pase_cat"/>
</dbReference>
<dbReference type="Gene3D" id="3.90.190.10">
    <property type="entry name" value="Protein tyrosine phosphatase superfamily"/>
    <property type="match status" value="1"/>
</dbReference>
<feature type="region of interest" description="Disordered" evidence="5">
    <location>
        <begin position="357"/>
        <end position="385"/>
    </location>
</feature>
<feature type="compositionally biased region" description="Low complexity" evidence="5">
    <location>
        <begin position="211"/>
        <end position="223"/>
    </location>
</feature>
<dbReference type="GO" id="GO:0004725">
    <property type="term" value="F:protein tyrosine phosphatase activity"/>
    <property type="evidence" value="ECO:0007669"/>
    <property type="project" value="UniProtKB-EC"/>
</dbReference>
<dbReference type="GO" id="GO:0008138">
    <property type="term" value="F:protein tyrosine/serine/threonine phosphatase activity"/>
    <property type="evidence" value="ECO:0007669"/>
    <property type="project" value="TreeGrafter"/>
</dbReference>
<evidence type="ECO:0000256" key="3">
    <source>
        <dbReference type="ARBA" id="ARBA00022801"/>
    </source>
</evidence>
<dbReference type="GeneID" id="28977487"/>
<keyword evidence="4" id="KW-0904">Protein phosphatase</keyword>
<dbReference type="RefSeq" id="XP_018271003.1">
    <property type="nucleotide sequence ID" value="XM_018417039.1"/>
</dbReference>
<dbReference type="AlphaFoldDB" id="A0A194S353"/>
<dbReference type="EMBL" id="KQ474079">
    <property type="protein sequence ID" value="KPV74954.1"/>
    <property type="molecule type" value="Genomic_DNA"/>
</dbReference>
<keyword evidence="9" id="KW-1185">Reference proteome</keyword>
<accession>A0A194S353</accession>
<proteinExistence type="inferred from homology"/>
<dbReference type="Proteomes" id="UP000053890">
    <property type="component" value="Unassembled WGS sequence"/>
</dbReference>
<sequence length="565" mass="60740">MDASMQQVLPGLWIGDYTAASNHALLEEHGIACVVSSMRQEYTTAPGVSLHHVAVDDTDKTNLLEHVVPTADFIDSALTKGESVLVHCQAGVSRSTTLVAAYLMLKHGLNVEQALDKIRAVRPQVEPSEAFMMQLEMLERCDCEWDPVKWPEQRRFLMSFMQSQIMEGASPSIILAYYPSPAATPKERRESFNMSMSTLPRPHISPPASPSSPRSATAPNTAAIVSAPTSPASTSGQMPPFPMPLPELSAPPARKRLTPRKVEPQEDVEQQQRRIERPEIEKIGTREQVVVSGRRVRCKMCRRELAARDNIVAHEPGKGQQAFAPNRRDMTAYRAEVEKRRLDEARDAAALAVAKPVAPPVAPAAAQPAAATSPATDAQPPSNPLAALRISQPLQGMRVVQPRGPPVLRPQPVARPAPRKTSPPADADAATATAAAPSTADGEPRPAPEADASLFPAAATSSAPASTSTSTSSVAPPSSAPRVDPPLLPSHTCSSYFVEPLSWMSPVLETGVLAGKIVCPNSRCGAKLGSFDWAGSRVLVRRLGLPRLRAQRLSGRRGLWLSRCT</sequence>
<dbReference type="EC" id="3.1.3.48" evidence="2"/>
<feature type="compositionally biased region" description="Low complexity" evidence="5">
    <location>
        <begin position="456"/>
        <end position="481"/>
    </location>
</feature>
<feature type="domain" description="Tyrosine-protein phosphatase" evidence="6">
    <location>
        <begin position="4"/>
        <end position="144"/>
    </location>
</feature>
<evidence type="ECO:0000256" key="1">
    <source>
        <dbReference type="ARBA" id="ARBA00008601"/>
    </source>
</evidence>
<dbReference type="PROSITE" id="PS50054">
    <property type="entry name" value="TYR_PHOSPHATASE_DUAL"/>
    <property type="match status" value="1"/>
</dbReference>
<evidence type="ECO:0000256" key="5">
    <source>
        <dbReference type="SAM" id="MobiDB-lite"/>
    </source>
</evidence>
<evidence type="ECO:0000256" key="4">
    <source>
        <dbReference type="ARBA" id="ARBA00022912"/>
    </source>
</evidence>
<evidence type="ECO:0000256" key="2">
    <source>
        <dbReference type="ARBA" id="ARBA00013064"/>
    </source>
</evidence>
<dbReference type="OMA" id="CCGCKEW"/>
<dbReference type="STRING" id="578459.A0A194S353"/>
<dbReference type="InterPro" id="IPR000387">
    <property type="entry name" value="Tyr_Pase_dom"/>
</dbReference>
<feature type="compositionally biased region" description="Polar residues" evidence="5">
    <location>
        <begin position="227"/>
        <end position="237"/>
    </location>
</feature>
<dbReference type="PROSITE" id="PS00383">
    <property type="entry name" value="TYR_PHOSPHATASE_1"/>
    <property type="match status" value="1"/>
</dbReference>
<evidence type="ECO:0000259" key="7">
    <source>
        <dbReference type="PROSITE" id="PS50056"/>
    </source>
</evidence>
<dbReference type="OrthoDB" id="2017893at2759"/>
<protein>
    <recommendedName>
        <fullName evidence="2">protein-tyrosine-phosphatase</fullName>
        <ecNumber evidence="2">3.1.3.48</ecNumber>
    </recommendedName>
</protein>
<dbReference type="InterPro" id="IPR020422">
    <property type="entry name" value="TYR_PHOSPHATASE_DUAL_dom"/>
</dbReference>
<feature type="compositionally biased region" description="Low complexity" evidence="5">
    <location>
        <begin position="363"/>
        <end position="380"/>
    </location>
</feature>
<feature type="compositionally biased region" description="Pro residues" evidence="5">
    <location>
        <begin position="403"/>
        <end position="415"/>
    </location>
</feature>
<feature type="compositionally biased region" description="Low complexity" evidence="5">
    <location>
        <begin position="422"/>
        <end position="441"/>
    </location>
</feature>
<dbReference type="SMART" id="SM00404">
    <property type="entry name" value="PTPc_motif"/>
    <property type="match status" value="1"/>
</dbReference>
<organism evidence="8 9">
    <name type="scientific">Rhodotorula graminis (strain WP1)</name>
    <dbReference type="NCBI Taxonomy" id="578459"/>
    <lineage>
        <taxon>Eukaryota</taxon>
        <taxon>Fungi</taxon>
        <taxon>Dikarya</taxon>
        <taxon>Basidiomycota</taxon>
        <taxon>Pucciniomycotina</taxon>
        <taxon>Microbotryomycetes</taxon>
        <taxon>Sporidiobolales</taxon>
        <taxon>Sporidiobolaceae</taxon>
        <taxon>Rhodotorula</taxon>
    </lineage>
</organism>
<feature type="compositionally biased region" description="Basic and acidic residues" evidence="5">
    <location>
        <begin position="260"/>
        <end position="278"/>
    </location>
</feature>
<dbReference type="PANTHER" id="PTHR45848">
    <property type="entry name" value="DUAL SPECIFICITY PROTEIN PHOSPHATASE 12 FAMILY MEMBER"/>
    <property type="match status" value="1"/>
</dbReference>
<dbReference type="Pfam" id="PF00782">
    <property type="entry name" value="DSPc"/>
    <property type="match status" value="1"/>
</dbReference>
<dbReference type="GO" id="GO:0005634">
    <property type="term" value="C:nucleus"/>
    <property type="evidence" value="ECO:0007669"/>
    <property type="project" value="TreeGrafter"/>
</dbReference>
<dbReference type="FunFam" id="3.90.190.10:FF:000157">
    <property type="entry name" value="Protein-tyrosine phosphatase"/>
    <property type="match status" value="1"/>
</dbReference>
<reference evidence="8 9" key="1">
    <citation type="journal article" date="2015" name="Front. Microbiol.">
        <title>Genome sequence of the plant growth promoting endophytic yeast Rhodotorula graminis WP1.</title>
        <authorList>
            <person name="Firrincieli A."/>
            <person name="Otillar R."/>
            <person name="Salamov A."/>
            <person name="Schmutz J."/>
            <person name="Khan Z."/>
            <person name="Redman R.S."/>
            <person name="Fleck N.D."/>
            <person name="Lindquist E."/>
            <person name="Grigoriev I.V."/>
            <person name="Doty S.L."/>
        </authorList>
    </citation>
    <scope>NUCLEOTIDE SEQUENCE [LARGE SCALE GENOMIC DNA]</scope>
    <source>
        <strain evidence="8 9">WP1</strain>
    </source>
</reference>
<dbReference type="CDD" id="cd14498">
    <property type="entry name" value="DSP"/>
    <property type="match status" value="1"/>
</dbReference>
<evidence type="ECO:0000313" key="9">
    <source>
        <dbReference type="Proteomes" id="UP000053890"/>
    </source>
</evidence>
<name>A0A194S353_RHOGW</name>
<keyword evidence="3" id="KW-0378">Hydrolase</keyword>
<feature type="domain" description="Tyrosine specific protein phosphatases" evidence="7">
    <location>
        <begin position="65"/>
        <end position="133"/>
    </location>
</feature>
<dbReference type="InterPro" id="IPR000340">
    <property type="entry name" value="Dual-sp_phosphatase_cat-dom"/>
</dbReference>
<dbReference type="InterPro" id="IPR016130">
    <property type="entry name" value="Tyr_Pase_AS"/>
</dbReference>
<evidence type="ECO:0000259" key="6">
    <source>
        <dbReference type="PROSITE" id="PS50054"/>
    </source>
</evidence>
<dbReference type="SMART" id="SM00195">
    <property type="entry name" value="DSPc"/>
    <property type="match status" value="1"/>
</dbReference>
<feature type="non-terminal residue" evidence="8">
    <location>
        <position position="1"/>
    </location>
</feature>
<feature type="region of interest" description="Disordered" evidence="5">
    <location>
        <begin position="400"/>
        <end position="486"/>
    </location>
</feature>
<comment type="similarity">
    <text evidence="1">Belongs to the protein-tyrosine phosphatase family. Non-receptor class dual specificity subfamily.</text>
</comment>
<feature type="region of interest" description="Disordered" evidence="5">
    <location>
        <begin position="196"/>
        <end position="278"/>
    </location>
</feature>
<evidence type="ECO:0000313" key="8">
    <source>
        <dbReference type="EMBL" id="KPV74954.1"/>
    </source>
</evidence>
<dbReference type="InterPro" id="IPR029021">
    <property type="entry name" value="Prot-tyrosine_phosphatase-like"/>
</dbReference>